<reference evidence="2" key="1">
    <citation type="submission" date="2017-02" db="EMBL/GenBank/DDBJ databases">
        <authorList>
            <person name="Varghese N."/>
            <person name="Submissions S."/>
        </authorList>
    </citation>
    <scope>NUCLEOTIDE SEQUENCE [LARGE SCALE GENOMIC DNA]</scope>
    <source>
        <strain evidence="2">DSM 19608</strain>
    </source>
</reference>
<protein>
    <submittedName>
        <fullName evidence="1">Uncharacterized protein</fullName>
    </submittedName>
</protein>
<name>A0A1T4NFB6_VIBCI</name>
<dbReference type="AlphaFoldDB" id="A0A1T4NFB6"/>
<evidence type="ECO:0000313" key="1">
    <source>
        <dbReference type="EMBL" id="SJZ77793.1"/>
    </source>
</evidence>
<gene>
    <name evidence="1" type="ORF">SAMN02745782_01348</name>
</gene>
<keyword evidence="2" id="KW-1185">Reference proteome</keyword>
<evidence type="ECO:0000313" key="2">
    <source>
        <dbReference type="Proteomes" id="UP000190834"/>
    </source>
</evidence>
<dbReference type="Proteomes" id="UP000190834">
    <property type="component" value="Unassembled WGS sequence"/>
</dbReference>
<dbReference type="STRING" id="1123491.SAMN02745782_01348"/>
<dbReference type="EMBL" id="FUXB01000005">
    <property type="protein sequence ID" value="SJZ77793.1"/>
    <property type="molecule type" value="Genomic_DNA"/>
</dbReference>
<proteinExistence type="predicted"/>
<organism evidence="1 2">
    <name type="scientific">Vibrio cincinnatiensis DSM 19608</name>
    <dbReference type="NCBI Taxonomy" id="1123491"/>
    <lineage>
        <taxon>Bacteria</taxon>
        <taxon>Pseudomonadati</taxon>
        <taxon>Pseudomonadota</taxon>
        <taxon>Gammaproteobacteria</taxon>
        <taxon>Vibrionales</taxon>
        <taxon>Vibrionaceae</taxon>
        <taxon>Vibrio</taxon>
    </lineage>
</organism>
<accession>A0A1T4NFB6</accession>
<sequence length="493" mass="56991">MYLVRVVEFLSEIGPLSPEGRYLFLAIIFERMNSWENRIDVSVSRLRESFGVSHKVVSELLEYLQSHRVGEVIKVRHGKHEFTFDSVYIDSWTERGFLSVHEAFTEVFSPEVKTALKEKELKLRPSNLLLIGIFILHANKLGFIQSSATGNEELLSEVKIRRLMGGINQSRLKSQLATLRSIGFIRCEAGGGVCPIYFGKFGKRYQIDLDFLSARKNTRNALFVDEKLKNVSDFIYETPKCYLTYSEFNECSLKYEFDFELSFKLSFLIGKKRNIHRWLNRSNSERIKATYFVDGFNLSRLKLAPFLKENELTLGVLAKLELLTAFILVNHFQSLTMVTYEKLKELLVSDSELQQFFQKDSIFTQKYLHEQNDLDLLKDEYCFWKSCLISLSLGLAMSLAKAIRGHCGVEADLKMISLLIHDFQHYTEALAKYPSCNISASYIVENVTYELKIDSLIPYPNVNFAEKRLYDADKENLVLKEHTTCSIWAKNNT</sequence>